<evidence type="ECO:0000256" key="8">
    <source>
        <dbReference type="ARBA" id="ARBA00048679"/>
    </source>
</evidence>
<protein>
    <recommendedName>
        <fullName evidence="1">non-specific serine/threonine protein kinase</fullName>
        <ecNumber evidence="1">2.7.11.1</ecNumber>
    </recommendedName>
</protein>
<dbReference type="InterPro" id="IPR011009">
    <property type="entry name" value="Kinase-like_dom_sf"/>
</dbReference>
<evidence type="ECO:0000313" key="11">
    <source>
        <dbReference type="EMBL" id="KEP47429.1"/>
    </source>
</evidence>
<dbReference type="EMBL" id="AZST01000744">
    <property type="protein sequence ID" value="KEP47429.1"/>
    <property type="molecule type" value="Genomic_DNA"/>
</dbReference>
<dbReference type="PROSITE" id="PS00108">
    <property type="entry name" value="PROTEIN_KINASE_ST"/>
    <property type="match status" value="1"/>
</dbReference>
<accession>A0A074RKS6</accession>
<dbReference type="SMART" id="SM00220">
    <property type="entry name" value="S_TKc"/>
    <property type="match status" value="1"/>
</dbReference>
<dbReference type="STRING" id="1423351.A0A074RKS6"/>
<keyword evidence="5 11" id="KW-0418">Kinase</keyword>
<dbReference type="AlphaFoldDB" id="A0A074RKS6"/>
<comment type="caution">
    <text evidence="11">The sequence shown here is derived from an EMBL/GenBank/DDBJ whole genome shotgun (WGS) entry which is preliminary data.</text>
</comment>
<organism evidence="11 12">
    <name type="scientific">Rhizoctonia solani 123E</name>
    <dbReference type="NCBI Taxonomy" id="1423351"/>
    <lineage>
        <taxon>Eukaryota</taxon>
        <taxon>Fungi</taxon>
        <taxon>Dikarya</taxon>
        <taxon>Basidiomycota</taxon>
        <taxon>Agaricomycotina</taxon>
        <taxon>Agaricomycetes</taxon>
        <taxon>Cantharellales</taxon>
        <taxon>Ceratobasidiaceae</taxon>
        <taxon>Rhizoctonia</taxon>
    </lineage>
</organism>
<evidence type="ECO:0000256" key="1">
    <source>
        <dbReference type="ARBA" id="ARBA00012513"/>
    </source>
</evidence>
<dbReference type="InterPro" id="IPR051334">
    <property type="entry name" value="SRPK"/>
</dbReference>
<dbReference type="PANTHER" id="PTHR47634">
    <property type="entry name" value="PROTEIN KINASE DOMAIN-CONTAINING PROTEIN-RELATED"/>
    <property type="match status" value="1"/>
</dbReference>
<evidence type="ECO:0000256" key="9">
    <source>
        <dbReference type="SAM" id="MobiDB-lite"/>
    </source>
</evidence>
<evidence type="ECO:0000256" key="3">
    <source>
        <dbReference type="ARBA" id="ARBA00022679"/>
    </source>
</evidence>
<evidence type="ECO:0000256" key="2">
    <source>
        <dbReference type="ARBA" id="ARBA00022527"/>
    </source>
</evidence>
<evidence type="ECO:0000256" key="5">
    <source>
        <dbReference type="ARBA" id="ARBA00022777"/>
    </source>
</evidence>
<dbReference type="GO" id="GO:0004674">
    <property type="term" value="F:protein serine/threonine kinase activity"/>
    <property type="evidence" value="ECO:0007669"/>
    <property type="project" value="UniProtKB-KW"/>
</dbReference>
<feature type="domain" description="Protein kinase" evidence="10">
    <location>
        <begin position="46"/>
        <end position="412"/>
    </location>
</feature>
<feature type="region of interest" description="Disordered" evidence="9">
    <location>
        <begin position="1"/>
        <end position="22"/>
    </location>
</feature>
<keyword evidence="12" id="KW-1185">Reference proteome</keyword>
<dbReference type="InterPro" id="IPR000719">
    <property type="entry name" value="Prot_kinase_dom"/>
</dbReference>
<dbReference type="InterPro" id="IPR008271">
    <property type="entry name" value="Ser/Thr_kinase_AS"/>
</dbReference>
<dbReference type="OrthoDB" id="5979581at2759"/>
<comment type="catalytic activity">
    <reaction evidence="7">
        <text>L-threonyl-[protein] + ATP = O-phospho-L-threonyl-[protein] + ADP + H(+)</text>
        <dbReference type="Rhea" id="RHEA:46608"/>
        <dbReference type="Rhea" id="RHEA-COMP:11060"/>
        <dbReference type="Rhea" id="RHEA-COMP:11605"/>
        <dbReference type="ChEBI" id="CHEBI:15378"/>
        <dbReference type="ChEBI" id="CHEBI:30013"/>
        <dbReference type="ChEBI" id="CHEBI:30616"/>
        <dbReference type="ChEBI" id="CHEBI:61977"/>
        <dbReference type="ChEBI" id="CHEBI:456216"/>
        <dbReference type="EC" id="2.7.11.1"/>
    </reaction>
</comment>
<comment type="catalytic activity">
    <reaction evidence="8">
        <text>L-seryl-[protein] + ATP = O-phospho-L-seryl-[protein] + ADP + H(+)</text>
        <dbReference type="Rhea" id="RHEA:17989"/>
        <dbReference type="Rhea" id="RHEA-COMP:9863"/>
        <dbReference type="Rhea" id="RHEA-COMP:11604"/>
        <dbReference type="ChEBI" id="CHEBI:15378"/>
        <dbReference type="ChEBI" id="CHEBI:29999"/>
        <dbReference type="ChEBI" id="CHEBI:30616"/>
        <dbReference type="ChEBI" id="CHEBI:83421"/>
        <dbReference type="ChEBI" id="CHEBI:456216"/>
        <dbReference type="EC" id="2.7.11.1"/>
    </reaction>
</comment>
<keyword evidence="6" id="KW-0067">ATP-binding</keyword>
<dbReference type="Gene3D" id="1.10.510.10">
    <property type="entry name" value="Transferase(Phosphotransferase) domain 1"/>
    <property type="match status" value="1"/>
</dbReference>
<dbReference type="Proteomes" id="UP000027456">
    <property type="component" value="Unassembled WGS sequence"/>
</dbReference>
<evidence type="ECO:0000313" key="12">
    <source>
        <dbReference type="Proteomes" id="UP000027456"/>
    </source>
</evidence>
<keyword evidence="2" id="KW-0723">Serine/threonine-protein kinase</keyword>
<dbReference type="GO" id="GO:0005634">
    <property type="term" value="C:nucleus"/>
    <property type="evidence" value="ECO:0007669"/>
    <property type="project" value="TreeGrafter"/>
</dbReference>
<feature type="compositionally biased region" description="Polar residues" evidence="9">
    <location>
        <begin position="1"/>
        <end position="11"/>
    </location>
</feature>
<dbReference type="HOGENOM" id="CLU_000288_81_13_1"/>
<name>A0A074RKS6_9AGAM</name>
<dbReference type="Pfam" id="PF00069">
    <property type="entry name" value="Pkinase"/>
    <property type="match status" value="2"/>
</dbReference>
<dbReference type="GO" id="GO:0000245">
    <property type="term" value="P:spliceosomal complex assembly"/>
    <property type="evidence" value="ECO:0007669"/>
    <property type="project" value="TreeGrafter"/>
</dbReference>
<keyword evidence="3" id="KW-0808">Transferase</keyword>
<gene>
    <name evidence="11" type="ORF">V565_156040</name>
</gene>
<dbReference type="GO" id="GO:0005737">
    <property type="term" value="C:cytoplasm"/>
    <property type="evidence" value="ECO:0007669"/>
    <property type="project" value="TreeGrafter"/>
</dbReference>
<evidence type="ECO:0000256" key="4">
    <source>
        <dbReference type="ARBA" id="ARBA00022741"/>
    </source>
</evidence>
<keyword evidence="4" id="KW-0547">Nucleotide-binding</keyword>
<dbReference type="PANTHER" id="PTHR47634:SF9">
    <property type="entry name" value="PROTEIN KINASE DOMAIN-CONTAINING PROTEIN-RELATED"/>
    <property type="match status" value="1"/>
</dbReference>
<evidence type="ECO:0000256" key="7">
    <source>
        <dbReference type="ARBA" id="ARBA00047899"/>
    </source>
</evidence>
<dbReference type="GO" id="GO:0005524">
    <property type="term" value="F:ATP binding"/>
    <property type="evidence" value="ECO:0007669"/>
    <property type="project" value="UniProtKB-KW"/>
</dbReference>
<evidence type="ECO:0000259" key="10">
    <source>
        <dbReference type="PROSITE" id="PS50011"/>
    </source>
</evidence>
<dbReference type="PROSITE" id="PS50011">
    <property type="entry name" value="PROTEIN_KINASE_DOM"/>
    <property type="match status" value="1"/>
</dbReference>
<proteinExistence type="predicted"/>
<dbReference type="Gene3D" id="3.30.200.20">
    <property type="entry name" value="Phosphorylase Kinase, domain 1"/>
    <property type="match status" value="1"/>
</dbReference>
<sequence length="419" mass="47622">MSQDPASSVTTPAHGFPEEDLRVDGENNSGYFPARLGMSLKENGPYFIVRKLGWGQASSVWLARDIALERFVSIKILTCEATRAIKAGKADELAMLQKISTTDRSHPGSGHVVEYYETFDLEGPHGTHCCIVTEPLGFSLQFTRSLQLSQGERMAPEDIADTIRHVLLALDYLHNSCGIIHTDVKFDNILYRPDDLTACIAHVLLTIPSETYRCDPRARPVAFPVVSQPITMYSPETDIQKARVQAVITDFSHSHWANHRFQDEIQSYALRAPEVILGYEWNGAVDVWSVGCLAAEMLTDHWLFQPRSEPGWDRDEDHLARMTELLGEQFPLDMLEKCKHRSKYLKEDGSFAHFTHHEEPMLDLCNLLQQRSYLMQSSPHEVEGALKFLKRCLKLRPEDRESPAELAQDAWLVQERHPL</sequence>
<dbReference type="SUPFAM" id="SSF56112">
    <property type="entry name" value="Protein kinase-like (PK-like)"/>
    <property type="match status" value="1"/>
</dbReference>
<dbReference type="EC" id="2.7.11.1" evidence="1"/>
<evidence type="ECO:0000256" key="6">
    <source>
        <dbReference type="ARBA" id="ARBA00022840"/>
    </source>
</evidence>
<dbReference type="GO" id="GO:0050684">
    <property type="term" value="P:regulation of mRNA processing"/>
    <property type="evidence" value="ECO:0007669"/>
    <property type="project" value="TreeGrafter"/>
</dbReference>
<reference evidence="11 12" key="1">
    <citation type="submission" date="2013-12" db="EMBL/GenBank/DDBJ databases">
        <authorList>
            <person name="Cubeta M."/>
            <person name="Pakala S."/>
            <person name="Fedorova N."/>
            <person name="Thomas E."/>
            <person name="Dean R."/>
            <person name="Jabaji S."/>
            <person name="Neate S."/>
            <person name="Toda T."/>
            <person name="Tavantzis S."/>
            <person name="Vilgalys R."/>
            <person name="Bharathan N."/>
            <person name="Pakala S."/>
            <person name="Losada L.S."/>
            <person name="Zafar N."/>
            <person name="Nierman W."/>
        </authorList>
    </citation>
    <scope>NUCLEOTIDE SEQUENCE [LARGE SCALE GENOMIC DNA]</scope>
    <source>
        <strain evidence="11 12">123E</strain>
    </source>
</reference>